<gene>
    <name evidence="2" type="ORF">BTM25_11590</name>
</gene>
<evidence type="ECO:0000313" key="3">
    <source>
        <dbReference type="Proteomes" id="UP000242367"/>
    </source>
</evidence>
<evidence type="ECO:0000313" key="2">
    <source>
        <dbReference type="EMBL" id="POM26753.1"/>
    </source>
</evidence>
<dbReference type="InterPro" id="IPR009061">
    <property type="entry name" value="DNA-bd_dom_put_sf"/>
</dbReference>
<dbReference type="Pfam" id="PF12728">
    <property type="entry name" value="HTH_17"/>
    <property type="match status" value="1"/>
</dbReference>
<dbReference type="Proteomes" id="UP000242367">
    <property type="component" value="Unassembled WGS sequence"/>
</dbReference>
<keyword evidence="3" id="KW-1185">Reference proteome</keyword>
<accession>A0A2P4UNY8</accession>
<dbReference type="InterPro" id="IPR041657">
    <property type="entry name" value="HTH_17"/>
</dbReference>
<comment type="caution">
    <text evidence="2">The sequence shown here is derived from an EMBL/GenBank/DDBJ whole genome shotgun (WGS) entry which is preliminary data.</text>
</comment>
<dbReference type="Gene3D" id="1.10.1660.10">
    <property type="match status" value="1"/>
</dbReference>
<organism evidence="2 3">
    <name type="scientific">Actinomadura rubteroloni</name>
    <dbReference type="NCBI Taxonomy" id="1926885"/>
    <lineage>
        <taxon>Bacteria</taxon>
        <taxon>Bacillati</taxon>
        <taxon>Actinomycetota</taxon>
        <taxon>Actinomycetes</taxon>
        <taxon>Streptosporangiales</taxon>
        <taxon>Thermomonosporaceae</taxon>
        <taxon>Actinomadura</taxon>
    </lineage>
</organism>
<name>A0A2P4UNY8_9ACTN</name>
<protein>
    <submittedName>
        <fullName evidence="2">Helix-turn-helix domain protein</fullName>
    </submittedName>
</protein>
<sequence>MTKKPEEPKQPTLYTPAEVANFFRVDPKTVTRWARTGTLNPVTLPSGHRRYHAKEIHELLQVGDALAKEDGGAGPAEEPRFVVTGRARAMLRGVVRDYFNGDIRAAISVLNEG</sequence>
<dbReference type="EMBL" id="MTBP01000001">
    <property type="protein sequence ID" value="POM26753.1"/>
    <property type="molecule type" value="Genomic_DNA"/>
</dbReference>
<proteinExistence type="predicted"/>
<evidence type="ECO:0000259" key="1">
    <source>
        <dbReference type="Pfam" id="PF12728"/>
    </source>
</evidence>
<feature type="domain" description="Helix-turn-helix" evidence="1">
    <location>
        <begin position="13"/>
        <end position="61"/>
    </location>
</feature>
<dbReference type="AlphaFoldDB" id="A0A2P4UNY8"/>
<reference evidence="2 3" key="1">
    <citation type="journal article" date="2017" name="Chemistry">
        <title>Isolation, Biosynthesis and Chemical Modifications of Rubterolones A-F: Rare Tropolone Alkaloids from Actinomadura sp. 5-2.</title>
        <authorList>
            <person name="Guo H."/>
            <person name="Benndorf R."/>
            <person name="Leichnitz D."/>
            <person name="Klassen J.L."/>
            <person name="Vollmers J."/>
            <person name="Gorls H."/>
            <person name="Steinacker M."/>
            <person name="Weigel C."/>
            <person name="Dahse H.M."/>
            <person name="Kaster A.K."/>
            <person name="de Beer Z.W."/>
            <person name="Poulsen M."/>
            <person name="Beemelmanns C."/>
        </authorList>
    </citation>
    <scope>NUCLEOTIDE SEQUENCE [LARGE SCALE GENOMIC DNA]</scope>
    <source>
        <strain evidence="2 3">5-2</strain>
    </source>
</reference>
<dbReference type="SUPFAM" id="SSF46955">
    <property type="entry name" value="Putative DNA-binding domain"/>
    <property type="match status" value="1"/>
</dbReference>